<dbReference type="InterPro" id="IPR001841">
    <property type="entry name" value="Znf_RING"/>
</dbReference>
<dbReference type="GO" id="GO:0008270">
    <property type="term" value="F:zinc ion binding"/>
    <property type="evidence" value="ECO:0007669"/>
    <property type="project" value="UniProtKB-KW"/>
</dbReference>
<dbReference type="PROSITE" id="PS50089">
    <property type="entry name" value="ZF_RING_2"/>
    <property type="match status" value="1"/>
</dbReference>
<dbReference type="VEuPathDB" id="TriTrypDB:C4B63_116g9"/>
<dbReference type="VEuPathDB" id="TriTrypDB:TcCL_NonESM05459"/>
<dbReference type="SUPFAM" id="SSF57850">
    <property type="entry name" value="RING/U-box"/>
    <property type="match status" value="1"/>
</dbReference>
<name>A0A2V2VUC4_TRYCR</name>
<evidence type="ECO:0000259" key="2">
    <source>
        <dbReference type="PROSITE" id="PS50089"/>
    </source>
</evidence>
<keyword evidence="1" id="KW-0862">Zinc</keyword>
<protein>
    <recommendedName>
        <fullName evidence="2">RING-type domain-containing protein</fullName>
    </recommendedName>
</protein>
<dbReference type="Proteomes" id="UP000246078">
    <property type="component" value="Unassembled WGS sequence"/>
</dbReference>
<reference evidence="3 4" key="1">
    <citation type="journal article" date="2018" name="Microb. Genom.">
        <title>Expanding an expanded genome: long-read sequencing of Trypanosoma cruzi.</title>
        <authorList>
            <person name="Berna L."/>
            <person name="Rodriguez M."/>
            <person name="Chiribao M.L."/>
            <person name="Parodi-Talice A."/>
            <person name="Pita S."/>
            <person name="Rijo G."/>
            <person name="Alvarez-Valin F."/>
            <person name="Robello C."/>
        </authorList>
    </citation>
    <scope>NUCLEOTIDE SEQUENCE [LARGE SCALE GENOMIC DNA]</scope>
    <source>
        <strain evidence="3 4">TCC</strain>
    </source>
</reference>
<dbReference type="EMBL" id="PRFC01000226">
    <property type="protein sequence ID" value="PWU98818.1"/>
    <property type="molecule type" value="Genomic_DNA"/>
</dbReference>
<dbReference type="Pfam" id="PF13920">
    <property type="entry name" value="zf-C3HC4_3"/>
    <property type="match status" value="1"/>
</dbReference>
<dbReference type="AlphaFoldDB" id="A0A2V2VUC4"/>
<dbReference type="InterPro" id="IPR013083">
    <property type="entry name" value="Znf_RING/FYVE/PHD"/>
</dbReference>
<keyword evidence="1" id="KW-0479">Metal-binding</keyword>
<dbReference type="VEuPathDB" id="TriTrypDB:TcG_08513"/>
<evidence type="ECO:0000256" key="1">
    <source>
        <dbReference type="PROSITE-ProRule" id="PRU00175"/>
    </source>
</evidence>
<dbReference type="VEuPathDB" id="TriTrypDB:TcCLB.507625.186"/>
<dbReference type="VEuPathDB" id="TriTrypDB:TcCLB.509741.34"/>
<dbReference type="OrthoDB" id="271225at2759"/>
<dbReference type="VEuPathDB" id="TriTrypDB:BCY84_18869"/>
<organism evidence="3 4">
    <name type="scientific">Trypanosoma cruzi</name>
    <dbReference type="NCBI Taxonomy" id="5693"/>
    <lineage>
        <taxon>Eukaryota</taxon>
        <taxon>Discoba</taxon>
        <taxon>Euglenozoa</taxon>
        <taxon>Kinetoplastea</taxon>
        <taxon>Metakinetoplastina</taxon>
        <taxon>Trypanosomatida</taxon>
        <taxon>Trypanosomatidae</taxon>
        <taxon>Trypanosoma</taxon>
        <taxon>Schizotrypanum</taxon>
    </lineage>
</organism>
<dbReference type="SMR" id="A0A2V2VUC4"/>
<evidence type="ECO:0000313" key="4">
    <source>
        <dbReference type="Proteomes" id="UP000246078"/>
    </source>
</evidence>
<sequence>MHENDMLETIALVPVGLALWALGKRQAKQQELISRLQTTIGKQREELDRLLQTESATGSARLVTYSILVALGVYGSFLLTKCVLLTSLHRGCDLPPTEYAPTTARHEGEECVVCMLHRRDTLFDPCRHLCVCWLCSRNMQSCPVCRRDILRRQFAFIS</sequence>
<gene>
    <name evidence="3" type="ORF">C3747_226g7</name>
</gene>
<dbReference type="VEuPathDB" id="TriTrypDB:TcBrA4_0083170"/>
<dbReference type="Gene3D" id="3.30.40.10">
    <property type="entry name" value="Zinc/RING finger domain, C3HC4 (zinc finger)"/>
    <property type="match status" value="1"/>
</dbReference>
<evidence type="ECO:0000313" key="3">
    <source>
        <dbReference type="EMBL" id="PWU98818.1"/>
    </source>
</evidence>
<dbReference type="VEuPathDB" id="TriTrypDB:C3747_226g7"/>
<comment type="caution">
    <text evidence="3">The sequence shown here is derived from an EMBL/GenBank/DDBJ whole genome shotgun (WGS) entry which is preliminary data.</text>
</comment>
<feature type="domain" description="RING-type" evidence="2">
    <location>
        <begin position="111"/>
        <end position="146"/>
    </location>
</feature>
<keyword evidence="1" id="KW-0863">Zinc-finger</keyword>
<accession>A0A2V2VUC4</accession>
<proteinExistence type="predicted"/>